<dbReference type="InterPro" id="IPR011333">
    <property type="entry name" value="SKP1/BTB/POZ_sf"/>
</dbReference>
<dbReference type="EMBL" id="JBBPHU010000007">
    <property type="protein sequence ID" value="KAK7515672.1"/>
    <property type="molecule type" value="Genomic_DNA"/>
</dbReference>
<dbReference type="Pfam" id="PF00651">
    <property type="entry name" value="BTB"/>
    <property type="match status" value="1"/>
</dbReference>
<dbReference type="PANTHER" id="PTHR47843">
    <property type="entry name" value="BTB DOMAIN-CONTAINING PROTEIN-RELATED"/>
    <property type="match status" value="1"/>
</dbReference>
<protein>
    <recommendedName>
        <fullName evidence="2">BTB domain-containing protein</fullName>
    </recommendedName>
</protein>
<comment type="caution">
    <text evidence="3">The sequence shown here is derived from an EMBL/GenBank/DDBJ whole genome shotgun (WGS) entry which is preliminary data.</text>
</comment>
<evidence type="ECO:0000313" key="4">
    <source>
        <dbReference type="Proteomes" id="UP001363622"/>
    </source>
</evidence>
<dbReference type="SUPFAM" id="SSF54695">
    <property type="entry name" value="POZ domain"/>
    <property type="match status" value="1"/>
</dbReference>
<dbReference type="SMART" id="SM00225">
    <property type="entry name" value="BTB"/>
    <property type="match status" value="1"/>
</dbReference>
<feature type="domain" description="BTB" evidence="2">
    <location>
        <begin position="45"/>
        <end position="108"/>
    </location>
</feature>
<dbReference type="InterPro" id="IPR035991">
    <property type="entry name" value="Casein_kinase_II_beta-like"/>
</dbReference>
<evidence type="ECO:0000259" key="2">
    <source>
        <dbReference type="PROSITE" id="PS50097"/>
    </source>
</evidence>
<evidence type="ECO:0000256" key="1">
    <source>
        <dbReference type="SAM" id="MobiDB-lite"/>
    </source>
</evidence>
<keyword evidence="4" id="KW-1185">Reference proteome</keyword>
<feature type="compositionally biased region" description="Polar residues" evidence="1">
    <location>
        <begin position="9"/>
        <end position="21"/>
    </location>
</feature>
<dbReference type="PANTHER" id="PTHR47843:SF5">
    <property type="entry name" value="BTB_POZ DOMAIN PROTEIN"/>
    <property type="match status" value="1"/>
</dbReference>
<proteinExistence type="predicted"/>
<dbReference type="Gene3D" id="3.30.710.10">
    <property type="entry name" value="Potassium Channel Kv1.1, Chain A"/>
    <property type="match status" value="1"/>
</dbReference>
<gene>
    <name evidence="3" type="ORF">IWZ03DRAFT_209437</name>
</gene>
<dbReference type="Proteomes" id="UP001363622">
    <property type="component" value="Unassembled WGS sequence"/>
</dbReference>
<dbReference type="PROSITE" id="PS50097">
    <property type="entry name" value="BTB"/>
    <property type="match status" value="1"/>
</dbReference>
<feature type="region of interest" description="Disordered" evidence="1">
    <location>
        <begin position="1"/>
        <end position="21"/>
    </location>
</feature>
<dbReference type="CDD" id="cd18186">
    <property type="entry name" value="BTB_POZ_ZBTB_KLHL-like"/>
    <property type="match status" value="1"/>
</dbReference>
<name>A0ABR1KIX1_9PEZI</name>
<accession>A0ABR1KIX1</accession>
<dbReference type="SUPFAM" id="SSF57798">
    <property type="entry name" value="Casein kinase II beta subunit"/>
    <property type="match status" value="1"/>
</dbReference>
<evidence type="ECO:0000313" key="3">
    <source>
        <dbReference type="EMBL" id="KAK7515672.1"/>
    </source>
</evidence>
<sequence>MAGEAGGPNQPSLTACQANAHGQSTKQHSAADALAEIVARRCGTPDLKITTIDYQEFHVHKDVLRHRSKFFEVAIDGPFMEGVSGIISMKNDPPSAVAALLQFLYTGDYVNFYPEHYQSKWDGLFHLDVYVIAELYDIPSLIRRATYWFAKAVLQQEPSPISLLSEVIPLFYELIPDAAKEGGICEFLLEYTTDRFDGLLLEEQFLDLLADHESFRVALAKHRQKAAAQIHNHIVDLQNHITTNNTWLYGCAHCRYWMTSRDLYYMEKGIYCPACKKVFRARACIVDPSGRRPGGPAM</sequence>
<organism evidence="3 4">
    <name type="scientific">Phyllosticta citriasiana</name>
    <dbReference type="NCBI Taxonomy" id="595635"/>
    <lineage>
        <taxon>Eukaryota</taxon>
        <taxon>Fungi</taxon>
        <taxon>Dikarya</taxon>
        <taxon>Ascomycota</taxon>
        <taxon>Pezizomycotina</taxon>
        <taxon>Dothideomycetes</taxon>
        <taxon>Dothideomycetes incertae sedis</taxon>
        <taxon>Botryosphaeriales</taxon>
        <taxon>Phyllostictaceae</taxon>
        <taxon>Phyllosticta</taxon>
    </lineage>
</organism>
<dbReference type="InterPro" id="IPR000210">
    <property type="entry name" value="BTB/POZ_dom"/>
</dbReference>
<reference evidence="3 4" key="1">
    <citation type="submission" date="2024-04" db="EMBL/GenBank/DDBJ databases">
        <title>Phyllosticta paracitricarpa is synonymous to the EU quarantine fungus P. citricarpa based on phylogenomic analyses.</title>
        <authorList>
            <consortium name="Lawrence Berkeley National Laboratory"/>
            <person name="Van Ingen-Buijs V.A."/>
            <person name="Van Westerhoven A.C."/>
            <person name="Haridas S."/>
            <person name="Skiadas P."/>
            <person name="Martin F."/>
            <person name="Groenewald J.Z."/>
            <person name="Crous P.W."/>
            <person name="Seidl M.F."/>
        </authorList>
    </citation>
    <scope>NUCLEOTIDE SEQUENCE [LARGE SCALE GENOMIC DNA]</scope>
    <source>
        <strain evidence="3 4">CBS 123371</strain>
    </source>
</reference>